<feature type="domain" description="Glycosyltransferase subfamily 4-like N-terminal" evidence="2">
    <location>
        <begin position="36"/>
        <end position="179"/>
    </location>
</feature>
<dbReference type="HOGENOM" id="CLU_009583_2_5_0"/>
<dbReference type="GO" id="GO:0016758">
    <property type="term" value="F:hexosyltransferase activity"/>
    <property type="evidence" value="ECO:0007669"/>
    <property type="project" value="TreeGrafter"/>
</dbReference>
<dbReference type="InterPro" id="IPR028098">
    <property type="entry name" value="Glyco_trans_4-like_N"/>
</dbReference>
<organism evidence="3">
    <name type="scientific">Candidatus Moduliflexus flocculans</name>
    <dbReference type="NCBI Taxonomy" id="1499966"/>
    <lineage>
        <taxon>Bacteria</taxon>
        <taxon>Candidatus Moduliflexota</taxon>
        <taxon>Candidatus Moduliflexia</taxon>
        <taxon>Candidatus Moduliflexales</taxon>
        <taxon>Candidatus Moduliflexaceae</taxon>
    </lineage>
</organism>
<dbReference type="PANTHER" id="PTHR45947:SF3">
    <property type="entry name" value="SULFOQUINOVOSYL TRANSFERASE SQD2"/>
    <property type="match status" value="1"/>
</dbReference>
<evidence type="ECO:0000259" key="1">
    <source>
        <dbReference type="Pfam" id="PF00534"/>
    </source>
</evidence>
<proteinExistence type="predicted"/>
<dbReference type="Pfam" id="PF13439">
    <property type="entry name" value="Glyco_transf_4"/>
    <property type="match status" value="1"/>
</dbReference>
<dbReference type="SUPFAM" id="SSF53756">
    <property type="entry name" value="UDP-Glycosyltransferase/glycogen phosphorylase"/>
    <property type="match status" value="1"/>
</dbReference>
<evidence type="ECO:0000313" key="4">
    <source>
        <dbReference type="Proteomes" id="UP000030700"/>
    </source>
</evidence>
<evidence type="ECO:0000259" key="2">
    <source>
        <dbReference type="Pfam" id="PF13439"/>
    </source>
</evidence>
<accession>A0A081BLZ8</accession>
<dbReference type="AlphaFoldDB" id="A0A081BLZ8"/>
<reference evidence="3" key="1">
    <citation type="journal article" date="2015" name="PeerJ">
        <title>First genomic representation of candidate bacterial phylum KSB3 points to enhanced environmental sensing as a trigger of wastewater bulking.</title>
        <authorList>
            <person name="Sekiguchi Y."/>
            <person name="Ohashi A."/>
            <person name="Parks D.H."/>
            <person name="Yamauchi T."/>
            <person name="Tyson G.W."/>
            <person name="Hugenholtz P."/>
        </authorList>
    </citation>
    <scope>NUCLEOTIDE SEQUENCE [LARGE SCALE GENOMIC DNA]</scope>
</reference>
<keyword evidence="3" id="KW-0808">Transferase</keyword>
<dbReference type="EMBL" id="DF820457">
    <property type="protein sequence ID" value="GAK51414.1"/>
    <property type="molecule type" value="Genomic_DNA"/>
</dbReference>
<dbReference type="InterPro" id="IPR050194">
    <property type="entry name" value="Glycosyltransferase_grp1"/>
</dbReference>
<dbReference type="InterPro" id="IPR001296">
    <property type="entry name" value="Glyco_trans_1"/>
</dbReference>
<dbReference type="Proteomes" id="UP000030700">
    <property type="component" value="Unassembled WGS sequence"/>
</dbReference>
<sequence length="388" mass="42704">MALKKTLFLSELYPPLIGGTCSMFSGRFGLYPKDRIVVLTKAVEGAEAFDQTAGYPIHRIPLVANGPKGFEWAGITWSLIKSGMALARQYRIERIECARFLPEGVAGYALAKLLRKKLIVNYHAEEVCVLKNYKVERFLLRRIIRAASLNLPVSSFIASQIREVAGRDIRVEIVPPGFNSSAIAPSDKEAVQRIRSQIGGQPILLTVARLQKRKGQDNVIRALPEILQTFPNARYIILGSDQGGTANYRQELEILAQQLGVNHQVIFVADAKQNELSNYYAASDLFLMPNRFEPPGDIEGFGIVFLEAGFFKKPVIGGNSGGVVDAVRDGNTGFLVNGIDPHDIAQKSIGILSNPGLAANMGENGFTFAQSLSHERVFERYQRALEGL</sequence>
<dbReference type="CDD" id="cd03801">
    <property type="entry name" value="GT4_PimA-like"/>
    <property type="match status" value="1"/>
</dbReference>
<gene>
    <name evidence="3" type="ORF">U14_02658</name>
</gene>
<dbReference type="PANTHER" id="PTHR45947">
    <property type="entry name" value="SULFOQUINOVOSYL TRANSFERASE SQD2"/>
    <property type="match status" value="1"/>
</dbReference>
<keyword evidence="4" id="KW-1185">Reference proteome</keyword>
<evidence type="ECO:0000313" key="3">
    <source>
        <dbReference type="EMBL" id="GAK51414.1"/>
    </source>
</evidence>
<dbReference type="STRING" id="1499966.U14_02658"/>
<dbReference type="Pfam" id="PF00534">
    <property type="entry name" value="Glycos_transf_1"/>
    <property type="match status" value="1"/>
</dbReference>
<feature type="domain" description="Glycosyl transferase family 1" evidence="1">
    <location>
        <begin position="197"/>
        <end position="365"/>
    </location>
</feature>
<protein>
    <submittedName>
        <fullName evidence="3">Glycosyl transferase group 1</fullName>
    </submittedName>
</protein>
<dbReference type="Gene3D" id="3.40.50.2000">
    <property type="entry name" value="Glycogen Phosphorylase B"/>
    <property type="match status" value="2"/>
</dbReference>
<name>A0A081BLZ8_9BACT</name>